<dbReference type="AlphaFoldDB" id="A0A4D4KK39"/>
<gene>
    <name evidence="3" type="ORF">SVIO_001340</name>
</gene>
<feature type="region of interest" description="Disordered" evidence="1">
    <location>
        <begin position="1"/>
        <end position="21"/>
    </location>
</feature>
<feature type="transmembrane region" description="Helical" evidence="2">
    <location>
        <begin position="37"/>
        <end position="59"/>
    </location>
</feature>
<evidence type="ECO:0000256" key="1">
    <source>
        <dbReference type="SAM" id="MobiDB-lite"/>
    </source>
</evidence>
<proteinExistence type="predicted"/>
<feature type="compositionally biased region" description="Basic and acidic residues" evidence="1">
    <location>
        <begin position="1"/>
        <end position="10"/>
    </location>
</feature>
<keyword evidence="2" id="KW-0812">Transmembrane</keyword>
<name>A0A4D4KK39_STRVO</name>
<organism evidence="3 4">
    <name type="scientific">Streptomyces violaceusniger</name>
    <dbReference type="NCBI Taxonomy" id="68280"/>
    <lineage>
        <taxon>Bacteria</taxon>
        <taxon>Bacillati</taxon>
        <taxon>Actinomycetota</taxon>
        <taxon>Actinomycetes</taxon>
        <taxon>Kitasatosporales</taxon>
        <taxon>Streptomycetaceae</taxon>
        <taxon>Streptomyces</taxon>
        <taxon>Streptomyces violaceusniger group</taxon>
    </lineage>
</organism>
<protein>
    <submittedName>
        <fullName evidence="3">Uncharacterized protein</fullName>
    </submittedName>
</protein>
<evidence type="ECO:0000313" key="4">
    <source>
        <dbReference type="Proteomes" id="UP000301309"/>
    </source>
</evidence>
<accession>A0A4D4KK39</accession>
<evidence type="ECO:0000313" key="3">
    <source>
        <dbReference type="EMBL" id="GDY49511.1"/>
    </source>
</evidence>
<reference evidence="3 4" key="1">
    <citation type="journal article" date="2020" name="Int. J. Syst. Evol. Microbiol.">
        <title>Reclassification of Streptomyces castelarensis and Streptomyces sporoclivatus as later heterotypic synonyms of Streptomyces antimycoticus.</title>
        <authorList>
            <person name="Komaki H."/>
            <person name="Tamura T."/>
        </authorList>
    </citation>
    <scope>NUCLEOTIDE SEQUENCE [LARGE SCALE GENOMIC DNA]</scope>
    <source>
        <strain evidence="3 4">NBRC 13459</strain>
    </source>
</reference>
<keyword evidence="4" id="KW-1185">Reference proteome</keyword>
<keyword evidence="2" id="KW-0472">Membrane</keyword>
<sequence length="76" mass="7881">MIEQRPKGGDDSAPQQPPRDGILARAATRSAAVAERWFPNTLVFALLTVAVVAIAAMGIGSGPAKVASVFGNGFWT</sequence>
<dbReference type="Proteomes" id="UP000301309">
    <property type="component" value="Unassembled WGS sequence"/>
</dbReference>
<comment type="caution">
    <text evidence="3">The sequence shown here is derived from an EMBL/GenBank/DDBJ whole genome shotgun (WGS) entry which is preliminary data.</text>
</comment>
<dbReference type="EMBL" id="BJHW01000001">
    <property type="protein sequence ID" value="GDY49511.1"/>
    <property type="molecule type" value="Genomic_DNA"/>
</dbReference>
<evidence type="ECO:0000256" key="2">
    <source>
        <dbReference type="SAM" id="Phobius"/>
    </source>
</evidence>
<keyword evidence="2" id="KW-1133">Transmembrane helix</keyword>